<dbReference type="AlphaFoldDB" id="A0A1V0A7G4"/>
<reference evidence="3" key="1">
    <citation type="journal article" date="2017" name="Med. Chem. Commun.">
        <title>Nonomuraea sp. ATCC 55076 harbours the largest actinomycete chromosome to date and the kistamicin biosynthetic gene cluster.</title>
        <authorList>
            <person name="Nazari B."/>
            <person name="Forneris C.C."/>
            <person name="Gibson M.I."/>
            <person name="Moon K."/>
            <person name="Schramma K.R."/>
            <person name="Seyedsayamdost M.R."/>
        </authorList>
    </citation>
    <scope>NUCLEOTIDE SEQUENCE [LARGE SCALE GENOMIC DNA]</scope>
    <source>
        <strain evidence="3">ATCC 55076</strain>
    </source>
</reference>
<keyword evidence="3" id="KW-1185">Reference proteome</keyword>
<feature type="compositionally biased region" description="Acidic residues" evidence="1">
    <location>
        <begin position="111"/>
        <end position="129"/>
    </location>
</feature>
<feature type="compositionally biased region" description="Basic and acidic residues" evidence="1">
    <location>
        <begin position="27"/>
        <end position="43"/>
    </location>
</feature>
<evidence type="ECO:0000313" key="3">
    <source>
        <dbReference type="Proteomes" id="UP000190797"/>
    </source>
</evidence>
<feature type="compositionally biased region" description="Basic and acidic residues" evidence="1">
    <location>
        <begin position="94"/>
        <end position="110"/>
    </location>
</feature>
<dbReference type="Proteomes" id="UP000190797">
    <property type="component" value="Chromosome"/>
</dbReference>
<protein>
    <submittedName>
        <fullName evidence="2">Uncharacterized protein</fullName>
    </submittedName>
</protein>
<name>A0A1V0A7G4_9ACTN</name>
<feature type="compositionally biased region" description="Basic residues" evidence="1">
    <location>
        <begin position="9"/>
        <end position="22"/>
    </location>
</feature>
<accession>A0A1V0A7G4</accession>
<evidence type="ECO:0000313" key="2">
    <source>
        <dbReference type="EMBL" id="AQZ66156.1"/>
    </source>
</evidence>
<feature type="region of interest" description="Disordered" evidence="1">
    <location>
        <begin position="1"/>
        <end position="138"/>
    </location>
</feature>
<gene>
    <name evidence="2" type="ORF">BKM31_36085</name>
</gene>
<sequence>MEEPAQRPSSHRHPHQRRHHVQGRGVRAGEDGGHADGADHGEPRVAPGGAVAGEGAEEGGQGGEDHEDAAQQHGLVVRAERPDGEVLDGQGRQVDGRVADSDDGERRGPDDPGDELGDAEGDGSGDEPDEGPRPRGDR</sequence>
<evidence type="ECO:0000256" key="1">
    <source>
        <dbReference type="SAM" id="MobiDB-lite"/>
    </source>
</evidence>
<proteinExistence type="predicted"/>
<dbReference type="KEGG" id="noa:BKM31_36085"/>
<organism evidence="2 3">
    <name type="scientific">[Actinomadura] parvosata subsp. kistnae</name>
    <dbReference type="NCBI Taxonomy" id="1909395"/>
    <lineage>
        <taxon>Bacteria</taxon>
        <taxon>Bacillati</taxon>
        <taxon>Actinomycetota</taxon>
        <taxon>Actinomycetes</taxon>
        <taxon>Streptosporangiales</taxon>
        <taxon>Streptosporangiaceae</taxon>
        <taxon>Nonomuraea</taxon>
    </lineage>
</organism>
<dbReference type="EMBL" id="CP017717">
    <property type="protein sequence ID" value="AQZ66156.1"/>
    <property type="molecule type" value="Genomic_DNA"/>
</dbReference>